<dbReference type="Proteomes" id="UP000070810">
    <property type="component" value="Unassembled WGS sequence"/>
</dbReference>
<comment type="similarity">
    <text evidence="1">Belongs to the N-acylglucosamine 2-epimerase family.</text>
</comment>
<dbReference type="GO" id="GO:0016853">
    <property type="term" value="F:isomerase activity"/>
    <property type="evidence" value="ECO:0007669"/>
    <property type="project" value="UniProtKB-KW"/>
</dbReference>
<evidence type="ECO:0000313" key="3">
    <source>
        <dbReference type="EMBL" id="KTR83689.1"/>
    </source>
</evidence>
<dbReference type="PATRIC" id="fig|1079994.3.peg.2377"/>
<accession>A0A147EHT2</accession>
<dbReference type="GO" id="GO:0005975">
    <property type="term" value="P:carbohydrate metabolic process"/>
    <property type="evidence" value="ECO:0007669"/>
    <property type="project" value="InterPro"/>
</dbReference>
<evidence type="ECO:0000313" key="4">
    <source>
        <dbReference type="Proteomes" id="UP000070810"/>
    </source>
</evidence>
<evidence type="ECO:0008006" key="5">
    <source>
        <dbReference type="Google" id="ProtNLM"/>
    </source>
</evidence>
<dbReference type="Pfam" id="PF07221">
    <property type="entry name" value="GlcNAc_2-epim"/>
    <property type="match status" value="1"/>
</dbReference>
<name>A0A147EHT2_9MICO</name>
<dbReference type="Gene3D" id="1.50.10.10">
    <property type="match status" value="1"/>
</dbReference>
<dbReference type="InterPro" id="IPR008928">
    <property type="entry name" value="6-hairpin_glycosidase_sf"/>
</dbReference>
<evidence type="ECO:0000256" key="1">
    <source>
        <dbReference type="ARBA" id="ARBA00008558"/>
    </source>
</evidence>
<protein>
    <recommendedName>
        <fullName evidence="5">Mannose or cellobiose epimerase, N-acyl-D-glucosamine 2-epimerase family</fullName>
    </recommendedName>
</protein>
<reference evidence="3 4" key="1">
    <citation type="journal article" date="2016" name="Front. Microbiol.">
        <title>Genomic Resource of Rice Seed Associated Bacteria.</title>
        <authorList>
            <person name="Midha S."/>
            <person name="Bansal K."/>
            <person name="Sharma S."/>
            <person name="Kumar N."/>
            <person name="Patil P.P."/>
            <person name="Chaudhry V."/>
            <person name="Patil P.B."/>
        </authorList>
    </citation>
    <scope>NUCLEOTIDE SEQUENCE [LARGE SCALE GENOMIC DNA]</scope>
    <source>
        <strain evidence="3 4">NS354</strain>
    </source>
</reference>
<proteinExistence type="inferred from homology"/>
<dbReference type="RefSeq" id="WP_058594416.1">
    <property type="nucleotide sequence ID" value="NZ_LDRK01000081.1"/>
</dbReference>
<dbReference type="SUPFAM" id="SSF48208">
    <property type="entry name" value="Six-hairpin glycosidases"/>
    <property type="match status" value="1"/>
</dbReference>
<comment type="caution">
    <text evidence="3">The sequence shown here is derived from an EMBL/GenBank/DDBJ whole genome shotgun (WGS) entry which is preliminary data.</text>
</comment>
<dbReference type="EMBL" id="LDRK01000081">
    <property type="protein sequence ID" value="KTR83689.1"/>
    <property type="molecule type" value="Genomic_DNA"/>
</dbReference>
<sequence>MTEDRTAGADARFAIDSSAHRAWLAQQAARLLAFAEPALDPGGGFSWLDDAGAPVRSAGSQLWIAGRYTYCAVLGHLLGAPGQAERVEHGLAFLRSGALRDPVHGGWFVTAGAADDAANSDAKESYGHAFVLLAAASAKLAGFDADDLYTDVLAVLERWWEADASMYADTWNRDFTVLDPYRGANPNMHLVEAGLLAYEADGDRRHVERSTAIARRLIGDVTARNAWRLPEHYREDWTPDPEYGADSPDSHFRPYGATVGHWLEWARLLVALETAQRDATGSADAWLIDAARSLFDRAVADAWDERRGGFAFSTDWTGRVLNDHRFHWVIAEAIGTAAVLFRATGDAAYTEWYARFWAYAASRHIEADGSWIHELDADGAPANGTWSGKPDLYHALQATLFARLPATRSLTHGLRSGALASP</sequence>
<dbReference type="OrthoDB" id="9806359at2"/>
<gene>
    <name evidence="3" type="ORF">NS354_10355</name>
</gene>
<keyword evidence="2" id="KW-0413">Isomerase</keyword>
<dbReference type="AlphaFoldDB" id="A0A147EHT2"/>
<dbReference type="InterPro" id="IPR010819">
    <property type="entry name" value="AGE/CE"/>
</dbReference>
<keyword evidence="4" id="KW-1185">Reference proteome</keyword>
<dbReference type="InterPro" id="IPR012341">
    <property type="entry name" value="6hp_glycosidase-like_sf"/>
</dbReference>
<evidence type="ECO:0000256" key="2">
    <source>
        <dbReference type="ARBA" id="ARBA00023235"/>
    </source>
</evidence>
<organism evidence="3 4">
    <name type="scientific">Leucobacter chromiiresistens</name>
    <dbReference type="NCBI Taxonomy" id="1079994"/>
    <lineage>
        <taxon>Bacteria</taxon>
        <taxon>Bacillati</taxon>
        <taxon>Actinomycetota</taxon>
        <taxon>Actinomycetes</taxon>
        <taxon>Micrococcales</taxon>
        <taxon>Microbacteriaceae</taxon>
        <taxon>Leucobacter</taxon>
    </lineage>
</organism>
<dbReference type="PANTHER" id="PTHR15108">
    <property type="entry name" value="N-ACYLGLUCOSAMINE-2-EPIMERASE"/>
    <property type="match status" value="1"/>
</dbReference>